<organism evidence="2">
    <name type="scientific">marine metagenome</name>
    <dbReference type="NCBI Taxonomy" id="408172"/>
    <lineage>
        <taxon>unclassified sequences</taxon>
        <taxon>metagenomes</taxon>
        <taxon>ecological metagenomes</taxon>
    </lineage>
</organism>
<dbReference type="InterPro" id="IPR045031">
    <property type="entry name" value="DHP_synth-like"/>
</dbReference>
<feature type="domain" description="Pterin-binding" evidence="1">
    <location>
        <begin position="17"/>
        <end position="50"/>
    </location>
</feature>
<sequence>LDTTDFQHRLTNNNTPTLVMGVLNVTPDSFSDGGQFLDTKSAVCHALRMA</sequence>
<accession>A0A381VDU9</accession>
<evidence type="ECO:0000259" key="1">
    <source>
        <dbReference type="PROSITE" id="PS50972"/>
    </source>
</evidence>
<feature type="non-terminal residue" evidence="2">
    <location>
        <position position="1"/>
    </location>
</feature>
<dbReference type="Gene3D" id="3.20.20.20">
    <property type="entry name" value="Dihydropteroate synthase-like"/>
    <property type="match status" value="1"/>
</dbReference>
<dbReference type="GO" id="GO:0046654">
    <property type="term" value="P:tetrahydrofolate biosynthetic process"/>
    <property type="evidence" value="ECO:0007669"/>
    <property type="project" value="TreeGrafter"/>
</dbReference>
<gene>
    <name evidence="2" type="ORF">METZ01_LOCUS90822</name>
</gene>
<dbReference type="AlphaFoldDB" id="A0A381VDU9"/>
<protein>
    <recommendedName>
        <fullName evidence="1">Pterin-binding domain-containing protein</fullName>
    </recommendedName>
</protein>
<dbReference type="Pfam" id="PF00809">
    <property type="entry name" value="Pterin_bind"/>
    <property type="match status" value="1"/>
</dbReference>
<name>A0A381VDU9_9ZZZZ</name>
<dbReference type="InterPro" id="IPR011005">
    <property type="entry name" value="Dihydropteroate_synth-like_sf"/>
</dbReference>
<feature type="non-terminal residue" evidence="2">
    <location>
        <position position="50"/>
    </location>
</feature>
<dbReference type="EMBL" id="UINC01008436">
    <property type="protein sequence ID" value="SVA37968.1"/>
    <property type="molecule type" value="Genomic_DNA"/>
</dbReference>
<dbReference type="PROSITE" id="PS00792">
    <property type="entry name" value="DHPS_1"/>
    <property type="match status" value="1"/>
</dbReference>
<dbReference type="PANTHER" id="PTHR20941">
    <property type="entry name" value="FOLATE SYNTHESIS PROTEINS"/>
    <property type="match status" value="1"/>
</dbReference>
<dbReference type="InterPro" id="IPR000489">
    <property type="entry name" value="Pterin-binding_dom"/>
</dbReference>
<dbReference type="SUPFAM" id="SSF51717">
    <property type="entry name" value="Dihydropteroate synthetase-like"/>
    <property type="match status" value="1"/>
</dbReference>
<dbReference type="PANTHER" id="PTHR20941:SF1">
    <property type="entry name" value="FOLIC ACID SYNTHESIS PROTEIN FOL1"/>
    <property type="match status" value="1"/>
</dbReference>
<reference evidence="2" key="1">
    <citation type="submission" date="2018-05" db="EMBL/GenBank/DDBJ databases">
        <authorList>
            <person name="Lanie J.A."/>
            <person name="Ng W.-L."/>
            <person name="Kazmierczak K.M."/>
            <person name="Andrzejewski T.M."/>
            <person name="Davidsen T.M."/>
            <person name="Wayne K.J."/>
            <person name="Tettelin H."/>
            <person name="Glass J.I."/>
            <person name="Rusch D."/>
            <person name="Podicherti R."/>
            <person name="Tsui H.-C.T."/>
            <person name="Winkler M.E."/>
        </authorList>
    </citation>
    <scope>NUCLEOTIDE SEQUENCE</scope>
</reference>
<evidence type="ECO:0000313" key="2">
    <source>
        <dbReference type="EMBL" id="SVA37968.1"/>
    </source>
</evidence>
<proteinExistence type="predicted"/>
<dbReference type="GO" id="GO:0004156">
    <property type="term" value="F:dihydropteroate synthase activity"/>
    <property type="evidence" value="ECO:0007669"/>
    <property type="project" value="TreeGrafter"/>
</dbReference>
<dbReference type="PROSITE" id="PS50972">
    <property type="entry name" value="PTERIN_BINDING"/>
    <property type="match status" value="1"/>
</dbReference>